<feature type="transmembrane region" description="Helical" evidence="2">
    <location>
        <begin position="6"/>
        <end position="26"/>
    </location>
</feature>
<feature type="compositionally biased region" description="Basic and acidic residues" evidence="1">
    <location>
        <begin position="34"/>
        <end position="50"/>
    </location>
</feature>
<sequence>MAADGSVFLLVFALAIGVPLVLYWAMQRETENLPRMDREEAERRAKEEGARYNQSSRRRE</sequence>
<dbReference type="Pfam" id="PF26467">
    <property type="entry name" value="DUF8143"/>
    <property type="match status" value="1"/>
</dbReference>
<keyword evidence="2" id="KW-0812">Transmembrane</keyword>
<dbReference type="AlphaFoldDB" id="A0A643JSY1"/>
<dbReference type="InterPro" id="IPR058456">
    <property type="entry name" value="DUF8143"/>
</dbReference>
<evidence type="ECO:0000256" key="2">
    <source>
        <dbReference type="SAM" id="Phobius"/>
    </source>
</evidence>
<dbReference type="EMBL" id="VZUS01000001">
    <property type="protein sequence ID" value="KAB1186653.1"/>
    <property type="molecule type" value="Genomic_DNA"/>
</dbReference>
<reference evidence="3" key="1">
    <citation type="submission" date="2019-09" db="EMBL/GenBank/DDBJ databases">
        <title>Genomic analysis of Haloferax sp. CBA1149.</title>
        <authorList>
            <person name="Roh S.W."/>
        </authorList>
    </citation>
    <scope>NUCLEOTIDE SEQUENCE</scope>
    <source>
        <strain evidence="3">CBA1149</strain>
    </source>
</reference>
<comment type="caution">
    <text evidence="3">The sequence shown here is derived from an EMBL/GenBank/DDBJ whole genome shotgun (WGS) entry which is preliminary data.</text>
</comment>
<feature type="region of interest" description="Disordered" evidence="1">
    <location>
        <begin position="34"/>
        <end position="60"/>
    </location>
</feature>
<protein>
    <submittedName>
        <fullName evidence="3">Uncharacterized protein</fullName>
    </submittedName>
</protein>
<keyword evidence="2" id="KW-1133">Transmembrane helix</keyword>
<keyword evidence="2" id="KW-0472">Membrane</keyword>
<gene>
    <name evidence="3" type="ORF">Hfx1149_00845</name>
</gene>
<accession>A0A643JSY1</accession>
<name>A0A643JSY1_9EURY</name>
<organism evidence="3">
    <name type="scientific">Haloferax sp. CBA1149</name>
    <dbReference type="NCBI Taxonomy" id="2650753"/>
    <lineage>
        <taxon>Archaea</taxon>
        <taxon>Methanobacteriati</taxon>
        <taxon>Methanobacteriota</taxon>
        <taxon>Stenosarchaea group</taxon>
        <taxon>Halobacteria</taxon>
        <taxon>Halobacteriales</taxon>
        <taxon>Haloferacaceae</taxon>
        <taxon>Haloferax</taxon>
    </lineage>
</organism>
<dbReference type="RefSeq" id="WP_151134551.1">
    <property type="nucleotide sequence ID" value="NZ_VZUS01000001.1"/>
</dbReference>
<evidence type="ECO:0000313" key="3">
    <source>
        <dbReference type="EMBL" id="KAB1186653.1"/>
    </source>
</evidence>
<proteinExistence type="predicted"/>
<evidence type="ECO:0000256" key="1">
    <source>
        <dbReference type="SAM" id="MobiDB-lite"/>
    </source>
</evidence>